<dbReference type="GO" id="GO:0005886">
    <property type="term" value="C:plasma membrane"/>
    <property type="evidence" value="ECO:0007669"/>
    <property type="project" value="UniProtKB-SubCell"/>
</dbReference>
<feature type="transmembrane region" description="Helical" evidence="9">
    <location>
        <begin position="185"/>
        <end position="203"/>
    </location>
</feature>
<evidence type="ECO:0000256" key="7">
    <source>
        <dbReference type="ARBA" id="ARBA00023136"/>
    </source>
</evidence>
<keyword evidence="2" id="KW-1003">Cell membrane</keyword>
<feature type="compositionally biased region" description="Polar residues" evidence="8">
    <location>
        <begin position="14"/>
        <end position="28"/>
    </location>
</feature>
<feature type="transmembrane region" description="Helical" evidence="9">
    <location>
        <begin position="218"/>
        <end position="242"/>
    </location>
</feature>
<evidence type="ECO:0000313" key="10">
    <source>
        <dbReference type="EMBL" id="VHO00620.1"/>
    </source>
</evidence>
<dbReference type="GO" id="GO:0034204">
    <property type="term" value="P:lipid translocation"/>
    <property type="evidence" value="ECO:0007669"/>
    <property type="project" value="TreeGrafter"/>
</dbReference>
<evidence type="ECO:0000256" key="6">
    <source>
        <dbReference type="ARBA" id="ARBA00022989"/>
    </source>
</evidence>
<evidence type="ECO:0000256" key="5">
    <source>
        <dbReference type="ARBA" id="ARBA00022984"/>
    </source>
</evidence>
<evidence type="ECO:0000256" key="3">
    <source>
        <dbReference type="ARBA" id="ARBA00022692"/>
    </source>
</evidence>
<feature type="transmembrane region" description="Helical" evidence="9">
    <location>
        <begin position="518"/>
        <end position="540"/>
    </location>
</feature>
<accession>A0A5E3ZXA7</accession>
<dbReference type="EMBL" id="LR584267">
    <property type="protein sequence ID" value="VHO00620.1"/>
    <property type="molecule type" value="Genomic_DNA"/>
</dbReference>
<dbReference type="CDD" id="cd13123">
    <property type="entry name" value="MATE_MurJ_like"/>
    <property type="match status" value="1"/>
</dbReference>
<feature type="transmembrane region" description="Helical" evidence="9">
    <location>
        <begin position="302"/>
        <end position="321"/>
    </location>
</feature>
<keyword evidence="3 9" id="KW-0812">Transmembrane</keyword>
<feature type="transmembrane region" description="Helical" evidence="9">
    <location>
        <begin position="444"/>
        <end position="467"/>
    </location>
</feature>
<dbReference type="GO" id="GO:0008360">
    <property type="term" value="P:regulation of cell shape"/>
    <property type="evidence" value="ECO:0007669"/>
    <property type="project" value="UniProtKB-KW"/>
</dbReference>
<keyword evidence="7 9" id="KW-0472">Membrane</keyword>
<feature type="transmembrane region" description="Helical" evidence="9">
    <location>
        <begin position="382"/>
        <end position="404"/>
    </location>
</feature>
<feature type="transmembrane region" description="Helical" evidence="9">
    <location>
        <begin position="152"/>
        <end position="173"/>
    </location>
</feature>
<dbReference type="Pfam" id="PF03023">
    <property type="entry name" value="MurJ"/>
    <property type="match status" value="1"/>
</dbReference>
<proteinExistence type="predicted"/>
<dbReference type="GO" id="GO:0015648">
    <property type="term" value="F:lipid-linked peptidoglycan transporter activity"/>
    <property type="evidence" value="ECO:0007669"/>
    <property type="project" value="TreeGrafter"/>
</dbReference>
<dbReference type="PANTHER" id="PTHR47019:SF1">
    <property type="entry name" value="LIPID II FLIPPASE MURJ"/>
    <property type="match status" value="1"/>
</dbReference>
<feature type="transmembrane region" description="Helical" evidence="9">
    <location>
        <begin position="75"/>
        <end position="95"/>
    </location>
</feature>
<feature type="transmembrane region" description="Helical" evidence="9">
    <location>
        <begin position="107"/>
        <end position="132"/>
    </location>
</feature>
<evidence type="ECO:0000256" key="8">
    <source>
        <dbReference type="SAM" id="MobiDB-lite"/>
    </source>
</evidence>
<feature type="transmembrane region" description="Helical" evidence="9">
    <location>
        <begin position="41"/>
        <end position="63"/>
    </location>
</feature>
<dbReference type="GO" id="GO:0009252">
    <property type="term" value="P:peptidoglycan biosynthetic process"/>
    <property type="evidence" value="ECO:0007669"/>
    <property type="project" value="UniProtKB-KW"/>
</dbReference>
<feature type="transmembrane region" description="Helical" evidence="9">
    <location>
        <begin position="342"/>
        <end position="362"/>
    </location>
</feature>
<evidence type="ECO:0000313" key="11">
    <source>
        <dbReference type="Proteomes" id="UP000324288"/>
    </source>
</evidence>
<evidence type="ECO:0000256" key="2">
    <source>
        <dbReference type="ARBA" id="ARBA00022475"/>
    </source>
</evidence>
<keyword evidence="6 9" id="KW-1133">Transmembrane helix</keyword>
<dbReference type="RefSeq" id="WP_148417646.1">
    <property type="nucleotide sequence ID" value="NZ_LR584267.1"/>
</dbReference>
<evidence type="ECO:0000256" key="9">
    <source>
        <dbReference type="SAM" id="Phobius"/>
    </source>
</evidence>
<comment type="subcellular location">
    <subcellularLocation>
        <location evidence="1">Cell membrane</location>
        <topology evidence="1">Multi-pass membrane protein</topology>
    </subcellularLocation>
</comment>
<keyword evidence="4" id="KW-0133">Cell shape</keyword>
<sequence length="870" mass="90503">MSRETDRAIRRAQQLETTGTASQESDSDVLRSTGTMAIATLLSRITGFIKATLLGASLGAAVFSSFNSANQLPNLVTEIVLGAVLTSLVVPVLVRAEKEDPDHGASFIRRLITVSSVLLIVVTVVCVAAAPLLTRLSLDPSGKVNVYQATNFAYLVLPQIFFYGISALLMAILNTKGVFKPGAWAPVWNNIVVLFFVTLYWVVPGGLAPNDNGSFTNVHMLILGLGATLGVVVQAIVLIPPLRKIGIDLRPEWGIDSRIKQFAGMGIAIVVYVAISQAGYFVTNRIASMADNAAPGVYSQAWLLLQMPYGIIGVTLLTAIMPRLSRNAADNNTKGVVRDLTVATKLTMIGILPVVVFMLVFGPEIGVALYAYGRFSVSAATAIGLTVALSAFTLIPYSIVLLHLRVFYAREQAWTPTFIIIAITATKIILSSLAITMAPNTESVVILLGVANGCAFIAGASIGAYLLKRSIGTLNSREVLYTCVWVLGASLVAVAVACGVDHIPFIRQLSDQLGSGGMIIRVVIAGLLLVGITVLILSLSPLQEVGTLERLLARLPGPGGRYFGRRASSRSGVAGAASGVAIDEHVPDQLNEALELTAGGNSPLTTRISLPKLAPVAGYLLPGAYVCEGRYRLLSYQGKNAKGEVTWLATDSQQPGKRVMLVTAADKVIRVPQPVETALIAAAEVPVAEQAEAQARAEEGAFTSSGDGAEFSDGASLDTGVGAASHNIATNVVEVTAASLSTTGAGISSTAAVGAGGEASADTADTADTAASATAPAVNAAAVSSATYTAGSSSLETINVVKETTPHNVHHTSPLRFLVASLVSIALATGIGAGLFAALHNPLAGIENLHRSTTQTQTQPLPQGTSHTLS</sequence>
<dbReference type="InterPro" id="IPR004268">
    <property type="entry name" value="MurJ"/>
</dbReference>
<name>A0A5E3ZXA7_9ACTN</name>
<keyword evidence="5" id="KW-0573">Peptidoglycan synthesis</keyword>
<dbReference type="InterPro" id="IPR051050">
    <property type="entry name" value="Lipid_II_flippase_MurJ/MviN"/>
</dbReference>
<dbReference type="PRINTS" id="PR01806">
    <property type="entry name" value="VIRFACTRMVIN"/>
</dbReference>
<feature type="region of interest" description="Disordered" evidence="8">
    <location>
        <begin position="1"/>
        <end position="28"/>
    </location>
</feature>
<keyword evidence="11" id="KW-1185">Reference proteome</keyword>
<dbReference type="AlphaFoldDB" id="A0A5E3ZXA7"/>
<feature type="transmembrane region" description="Helical" evidence="9">
    <location>
        <begin position="262"/>
        <end position="282"/>
    </location>
</feature>
<organism evidence="10 11">
    <name type="scientific">Lawsonella clevelandensis</name>
    <dbReference type="NCBI Taxonomy" id="1528099"/>
    <lineage>
        <taxon>Bacteria</taxon>
        <taxon>Bacillati</taxon>
        <taxon>Actinomycetota</taxon>
        <taxon>Actinomycetes</taxon>
        <taxon>Mycobacteriales</taxon>
        <taxon>Lawsonellaceae</taxon>
        <taxon>Lawsonella</taxon>
    </lineage>
</organism>
<feature type="transmembrane region" description="Helical" evidence="9">
    <location>
        <begin position="479"/>
        <end position="506"/>
    </location>
</feature>
<evidence type="ECO:0000256" key="4">
    <source>
        <dbReference type="ARBA" id="ARBA00022960"/>
    </source>
</evidence>
<protein>
    <submittedName>
        <fullName evidence="10">Putative peptidoglycan biosynthesis protein MviN</fullName>
    </submittedName>
</protein>
<feature type="transmembrane region" description="Helical" evidence="9">
    <location>
        <begin position="416"/>
        <end position="438"/>
    </location>
</feature>
<reference evidence="10 11" key="1">
    <citation type="submission" date="2019-04" db="EMBL/GenBank/DDBJ databases">
        <authorList>
            <person name="Seth-Smith MB H."/>
            <person name="Seth-Smith H."/>
        </authorList>
    </citation>
    <scope>NUCLEOTIDE SEQUENCE [LARGE SCALE GENOMIC DNA]</scope>
    <source>
        <strain evidence="10">USB-603019</strain>
    </source>
</reference>
<evidence type="ECO:0000256" key="1">
    <source>
        <dbReference type="ARBA" id="ARBA00004651"/>
    </source>
</evidence>
<dbReference type="PANTHER" id="PTHR47019">
    <property type="entry name" value="LIPID II FLIPPASE MURJ"/>
    <property type="match status" value="1"/>
</dbReference>
<gene>
    <name evidence="10" type="primary">mviN</name>
    <name evidence="10" type="ORF">LC603019_00888</name>
</gene>
<dbReference type="Proteomes" id="UP000324288">
    <property type="component" value="Chromosome"/>
</dbReference>
<feature type="transmembrane region" description="Helical" evidence="9">
    <location>
        <begin position="817"/>
        <end position="839"/>
    </location>
</feature>